<dbReference type="Gene3D" id="2.60.40.10">
    <property type="entry name" value="Immunoglobulins"/>
    <property type="match status" value="1"/>
</dbReference>
<dbReference type="Proteomes" id="UP001314229">
    <property type="component" value="Unassembled WGS sequence"/>
</dbReference>
<keyword evidence="3" id="KW-0472">Membrane</keyword>
<evidence type="ECO:0000256" key="2">
    <source>
        <dbReference type="ARBA" id="ARBA00022729"/>
    </source>
</evidence>
<comment type="caution">
    <text evidence="5">The sequence shown here is derived from an EMBL/GenBank/DDBJ whole genome shotgun (WGS) entry which is preliminary data.</text>
</comment>
<dbReference type="AlphaFoldDB" id="A0AAV1QMQ0"/>
<protein>
    <submittedName>
        <fullName evidence="5">Uncharacterized protein LOC128354439 isoform X2</fullName>
    </submittedName>
</protein>
<dbReference type="InterPro" id="IPR036179">
    <property type="entry name" value="Ig-like_dom_sf"/>
</dbReference>
<gene>
    <name evidence="5" type="ORF">FSCOSCO3_A007330</name>
</gene>
<reference evidence="5 6" key="1">
    <citation type="submission" date="2024-01" db="EMBL/GenBank/DDBJ databases">
        <authorList>
            <person name="Alioto T."/>
            <person name="Alioto T."/>
            <person name="Gomez Garrido J."/>
        </authorList>
    </citation>
    <scope>NUCLEOTIDE SEQUENCE [LARGE SCALE GENOMIC DNA]</scope>
</reference>
<organism evidence="5 6">
    <name type="scientific">Scomber scombrus</name>
    <name type="common">Atlantic mackerel</name>
    <name type="synonym">Scomber vernalis</name>
    <dbReference type="NCBI Taxonomy" id="13677"/>
    <lineage>
        <taxon>Eukaryota</taxon>
        <taxon>Metazoa</taxon>
        <taxon>Chordata</taxon>
        <taxon>Craniata</taxon>
        <taxon>Vertebrata</taxon>
        <taxon>Euteleostomi</taxon>
        <taxon>Actinopterygii</taxon>
        <taxon>Neopterygii</taxon>
        <taxon>Teleostei</taxon>
        <taxon>Neoteleostei</taxon>
        <taxon>Acanthomorphata</taxon>
        <taxon>Pelagiaria</taxon>
        <taxon>Scombriformes</taxon>
        <taxon>Scombridae</taxon>
        <taxon>Scomber</taxon>
    </lineage>
</organism>
<dbReference type="SUPFAM" id="SSF48726">
    <property type="entry name" value="Immunoglobulin"/>
    <property type="match status" value="1"/>
</dbReference>
<dbReference type="InterPro" id="IPR015631">
    <property type="entry name" value="CD2/SLAM_rcpt"/>
</dbReference>
<evidence type="ECO:0000256" key="4">
    <source>
        <dbReference type="ARBA" id="ARBA00023180"/>
    </source>
</evidence>
<dbReference type="EMBL" id="CAWUFR010002176">
    <property type="protein sequence ID" value="CAK6984764.1"/>
    <property type="molecule type" value="Genomic_DNA"/>
</dbReference>
<evidence type="ECO:0000313" key="5">
    <source>
        <dbReference type="EMBL" id="CAK6984764.1"/>
    </source>
</evidence>
<dbReference type="PANTHER" id="PTHR12080">
    <property type="entry name" value="SIGNALING LYMPHOCYTIC ACTIVATION MOLECULE"/>
    <property type="match status" value="1"/>
</dbReference>
<comment type="subcellular location">
    <subcellularLocation>
        <location evidence="1">Membrane</location>
    </subcellularLocation>
</comment>
<keyword evidence="6" id="KW-1185">Reference proteome</keyword>
<dbReference type="InterPro" id="IPR013783">
    <property type="entry name" value="Ig-like_fold"/>
</dbReference>
<feature type="non-terminal residue" evidence="5">
    <location>
        <position position="143"/>
    </location>
</feature>
<accession>A0AAV1QMQ0</accession>
<keyword evidence="4" id="KW-0325">Glycoprotein</keyword>
<proteinExistence type="predicted"/>
<evidence type="ECO:0000256" key="3">
    <source>
        <dbReference type="ARBA" id="ARBA00023136"/>
    </source>
</evidence>
<keyword evidence="2" id="KW-0732">Signal</keyword>
<dbReference type="PANTHER" id="PTHR12080:SF125">
    <property type="entry name" value="CD48 ANTIGEN-LIKE"/>
    <property type="match status" value="1"/>
</dbReference>
<name>A0AAV1QMQ0_SCOSC</name>
<dbReference type="GO" id="GO:0016020">
    <property type="term" value="C:membrane"/>
    <property type="evidence" value="ECO:0007669"/>
    <property type="project" value="UniProtKB-SubCell"/>
</dbReference>
<sequence length="143" mass="16108">EPLYREIGGKVVLTPDSVENPIYNIRWKQGPNIAMEWSGDKIISYRQFKDRGSLDISTGVMTITGLTRELSGIYTVEINNKETSKTQLLVISPVPKPTISVLCEMTHCVFSCDGNITGAEPVTYWWTAGEKRWTSTDKHKITK</sequence>
<evidence type="ECO:0000313" key="6">
    <source>
        <dbReference type="Proteomes" id="UP001314229"/>
    </source>
</evidence>
<evidence type="ECO:0000256" key="1">
    <source>
        <dbReference type="ARBA" id="ARBA00004370"/>
    </source>
</evidence>
<feature type="non-terminal residue" evidence="5">
    <location>
        <position position="1"/>
    </location>
</feature>